<evidence type="ECO:0000313" key="2">
    <source>
        <dbReference type="Proteomes" id="UP000189739"/>
    </source>
</evidence>
<dbReference type="Proteomes" id="UP000189739">
    <property type="component" value="Unassembled WGS sequence"/>
</dbReference>
<organism evidence="1 2">
    <name type="scientific">Mucilaginibacter pedocola</name>
    <dbReference type="NCBI Taxonomy" id="1792845"/>
    <lineage>
        <taxon>Bacteria</taxon>
        <taxon>Pseudomonadati</taxon>
        <taxon>Bacteroidota</taxon>
        <taxon>Sphingobacteriia</taxon>
        <taxon>Sphingobacteriales</taxon>
        <taxon>Sphingobacteriaceae</taxon>
        <taxon>Mucilaginibacter</taxon>
    </lineage>
</organism>
<proteinExistence type="predicted"/>
<dbReference type="EMBL" id="MBTF01000036">
    <property type="protein sequence ID" value="OOQ57408.1"/>
    <property type="molecule type" value="Genomic_DNA"/>
</dbReference>
<protein>
    <submittedName>
        <fullName evidence="1">Uncharacterized protein</fullName>
    </submittedName>
</protein>
<dbReference type="RefSeq" id="WP_078350704.1">
    <property type="nucleotide sequence ID" value="NZ_MBTF01000036.1"/>
</dbReference>
<evidence type="ECO:0000313" key="1">
    <source>
        <dbReference type="EMBL" id="OOQ57408.1"/>
    </source>
</evidence>
<accession>A0A1S9P9Z7</accession>
<gene>
    <name evidence="1" type="ORF">BC343_15025</name>
</gene>
<reference evidence="1 2" key="1">
    <citation type="submission" date="2016-07" db="EMBL/GenBank/DDBJ databases">
        <title>Genomic analysis of zinc-resistant bacterium Mucilaginibacter pedocola TBZ30.</title>
        <authorList>
            <person name="Huang J."/>
            <person name="Tang J."/>
        </authorList>
    </citation>
    <scope>NUCLEOTIDE SEQUENCE [LARGE SCALE GENOMIC DNA]</scope>
    <source>
        <strain evidence="1 2">TBZ30</strain>
    </source>
</reference>
<dbReference type="AlphaFoldDB" id="A0A1S9P9Z7"/>
<comment type="caution">
    <text evidence="1">The sequence shown here is derived from an EMBL/GenBank/DDBJ whole genome shotgun (WGS) entry which is preliminary data.</text>
</comment>
<keyword evidence="2" id="KW-1185">Reference proteome</keyword>
<sequence>MKTIIDINKGPKAIFQALHYQFDEVDADVSAGDSNNLKFQQYIEQGFAQHFNPILNGKNHEIESKRNKRLEMSSMGDAERNKHHLIIEYLLDILPIIVLGKIKVYDVEIVKKAHFASAKIVESLGDSYLPLFDAITNLLLECDKKGGLKTLAHAVART</sequence>
<name>A0A1S9P9Z7_9SPHI</name>